<dbReference type="SUPFAM" id="SSF55545">
    <property type="entry name" value="beta-N-acetylhexosaminidase-like domain"/>
    <property type="match status" value="1"/>
</dbReference>
<keyword evidence="1 2" id="KW-0378">Hydrolase</keyword>
<dbReference type="eggNOG" id="COG3661">
    <property type="taxonomic scope" value="Bacteria"/>
</dbReference>
<accession>F2JM83</accession>
<dbReference type="InterPro" id="IPR011395">
    <property type="entry name" value="Glyco_hydro_67_aGlcAse"/>
</dbReference>
<dbReference type="InterPro" id="IPR037054">
    <property type="entry name" value="A-glucoronidase_C_sf"/>
</dbReference>
<keyword evidence="7" id="KW-1185">Reference proteome</keyword>
<dbReference type="EMBL" id="CP002582">
    <property type="protein sequence ID" value="ADZ82294.1"/>
    <property type="molecule type" value="Genomic_DNA"/>
</dbReference>
<dbReference type="Gene3D" id="3.20.20.80">
    <property type="entry name" value="Glycosidases"/>
    <property type="match status" value="1"/>
</dbReference>
<dbReference type="GO" id="GO:0033939">
    <property type="term" value="F:xylan alpha-1,2-glucuronosidase activity"/>
    <property type="evidence" value="ECO:0007669"/>
    <property type="project" value="TreeGrafter"/>
</dbReference>
<dbReference type="STRING" id="642492.Clole_0558"/>
<dbReference type="InterPro" id="IPR017853">
    <property type="entry name" value="GH"/>
</dbReference>
<proteinExistence type="inferred from homology"/>
<dbReference type="GO" id="GO:0045493">
    <property type="term" value="P:xylan catabolic process"/>
    <property type="evidence" value="ECO:0007669"/>
    <property type="project" value="UniProtKB-KW"/>
</dbReference>
<dbReference type="Gene3D" id="3.30.379.10">
    <property type="entry name" value="Chitobiase/beta-hexosaminidase domain 2-like"/>
    <property type="match status" value="1"/>
</dbReference>
<feature type="active site" description="Proton donor" evidence="3">
    <location>
        <position position="280"/>
    </location>
</feature>
<evidence type="ECO:0000256" key="3">
    <source>
        <dbReference type="PIRSR" id="PIRSR029900-1"/>
    </source>
</evidence>
<keyword evidence="2" id="KW-0624">Polysaccharide degradation</keyword>
<dbReference type="PANTHER" id="PTHR39207:SF1">
    <property type="entry name" value="ALPHA-GLUCURONIDASE A"/>
    <property type="match status" value="1"/>
</dbReference>
<dbReference type="AlphaFoldDB" id="F2JM83"/>
<gene>
    <name evidence="6" type="ordered locus">Clole_0558</name>
</gene>
<dbReference type="EC" id="3.2.1.139" evidence="6"/>
<evidence type="ECO:0000259" key="5">
    <source>
        <dbReference type="Pfam" id="PF07488"/>
    </source>
</evidence>
<feature type="active site" description="Proton acceptor" evidence="3">
    <location>
        <position position="387"/>
    </location>
</feature>
<dbReference type="RefSeq" id="WP_013655595.1">
    <property type="nucleotide sequence ID" value="NC_015275.1"/>
</dbReference>
<dbReference type="Pfam" id="PF07488">
    <property type="entry name" value="Glyco_hydro_67M"/>
    <property type="match status" value="1"/>
</dbReference>
<dbReference type="GO" id="GO:0046559">
    <property type="term" value="F:alpha-glucuronidase activity"/>
    <property type="evidence" value="ECO:0007669"/>
    <property type="project" value="UniProtKB-EC"/>
</dbReference>
<dbReference type="InterPro" id="IPR029018">
    <property type="entry name" value="Hex-like_dom2"/>
</dbReference>
<dbReference type="Gene3D" id="3.90.1330.10">
    <property type="entry name" value="Alpha-glucuronidase, C-terminal domain"/>
    <property type="match status" value="1"/>
</dbReference>
<keyword evidence="2" id="KW-0858">Xylan degradation</keyword>
<dbReference type="PIRSF" id="PIRSF029900">
    <property type="entry name" value="Alpha-glucuronds"/>
    <property type="match status" value="1"/>
</dbReference>
<dbReference type="InterPro" id="IPR011099">
    <property type="entry name" value="Glyco_hydro_67_C"/>
</dbReference>
<reference evidence="6 7" key="1">
    <citation type="journal article" date="2011" name="J. Bacteriol.">
        <title>Complete genome sequence of the cellulose-degrading bacterium Cellulosilyticum lentocellum.</title>
        <authorList>
            <consortium name="US DOE Joint Genome Institute"/>
            <person name="Miller D.A."/>
            <person name="Suen G."/>
            <person name="Bruce D."/>
            <person name="Copeland A."/>
            <person name="Cheng J.F."/>
            <person name="Detter C."/>
            <person name="Goodwin L.A."/>
            <person name="Han C.S."/>
            <person name="Hauser L.J."/>
            <person name="Land M.L."/>
            <person name="Lapidus A."/>
            <person name="Lucas S."/>
            <person name="Meincke L."/>
            <person name="Pitluck S."/>
            <person name="Tapia R."/>
            <person name="Teshima H."/>
            <person name="Woyke T."/>
            <person name="Fox B.G."/>
            <person name="Angert E.R."/>
            <person name="Currie C.R."/>
        </authorList>
    </citation>
    <scope>NUCLEOTIDE SEQUENCE [LARGE SCALE GENOMIC DNA]</scope>
    <source>
        <strain evidence="7">ATCC 49066 / DSM 5427 / NCIMB 11756 / RHM5</strain>
    </source>
</reference>
<protein>
    <submittedName>
        <fullName evidence="6">Alpha-glucuronidase</fullName>
        <ecNumber evidence="6">3.2.1.139</ecNumber>
    </submittedName>
</protein>
<name>F2JM83_CELLD</name>
<keyword evidence="2" id="KW-0119">Carbohydrate metabolism</keyword>
<dbReference type="GO" id="GO:0005576">
    <property type="term" value="C:extracellular region"/>
    <property type="evidence" value="ECO:0007669"/>
    <property type="project" value="InterPro"/>
</dbReference>
<evidence type="ECO:0000256" key="1">
    <source>
        <dbReference type="ARBA" id="ARBA00022801"/>
    </source>
</evidence>
<feature type="active site" description="Proton acceptor" evidence="3">
    <location>
        <position position="359"/>
    </location>
</feature>
<organism evidence="6 7">
    <name type="scientific">Cellulosilyticum lentocellum (strain ATCC 49066 / DSM 5427 / NCIMB 11756 / RHM5)</name>
    <name type="common">Clostridium lentocellum</name>
    <dbReference type="NCBI Taxonomy" id="642492"/>
    <lineage>
        <taxon>Bacteria</taxon>
        <taxon>Bacillati</taxon>
        <taxon>Bacillota</taxon>
        <taxon>Clostridia</taxon>
        <taxon>Lachnospirales</taxon>
        <taxon>Cellulosilyticaceae</taxon>
        <taxon>Cellulosilyticum</taxon>
    </lineage>
</organism>
<dbReference type="Pfam" id="PF07477">
    <property type="entry name" value="Glyco_hydro_67C"/>
    <property type="match status" value="1"/>
</dbReference>
<evidence type="ECO:0000313" key="7">
    <source>
        <dbReference type="Proteomes" id="UP000008467"/>
    </source>
</evidence>
<dbReference type="KEGG" id="cle:Clole_0558"/>
<sequence length="674" mass="77634">MNGNEKSKMYHCWLDYQLHKKQSKEWIYGNQIYCAEDLLKEGVIQSAIDELKLFFLQHFDLSMDVVTKRPVQAHIALDVAETYGLKEGAYEMVAEDNQLLIHADSCNGILYGAFGLIQVIKRQIPVQGLKIKEEPINKIRMINHWDNSDGSIERGYAGKSIFYHNNEIIQDMGRIKDYARLLASVGINSICINNVNVHHYETQFITDIYLKDIARIAKVFETYGIRLFLSVNFAAPISLDHLENADPLNTEVREWWRKTAEHIYKVIPNLGGFLVKADSENRPGPFTYGRTHAEGANMLADAVRAYGGLVIWRCFVYNCHVDWRDRTTDRARAAYDHFIDLDGQFNDNVILQIKNGPMDFQIREPLSPLFGGLKNTNQILEFQITQEYTGQQKHICFLVPMWKECLDFDTYAKGENSRIKDIVSGNLFGNKETGIAGVVNIGDSECWSGNPMAAANLYGFGRLCWNPHLSSKEIADEWISLTLGSDKKVREVVSKILLTSRKTYEDYTVPLGIGWMVNVGHHYGPNIEGYEYSPWGTYHYADYKGIGVDRTMETGTGYVRQYLEPNRSLYENIKTCPEELLLFFHHVAYDYELKDGRTLLQYIYDVHFEGVEQVSSYQKAWKSLNGSIDQDFYNAVNEGLEIQLKDAKEWRDVVNTYFYRKTGIRDSKNRKIYE</sequence>
<evidence type="ECO:0000259" key="4">
    <source>
        <dbReference type="Pfam" id="PF07477"/>
    </source>
</evidence>
<keyword evidence="2 6" id="KW-0326">Glycosidase</keyword>
<dbReference type="InterPro" id="IPR011100">
    <property type="entry name" value="Glyco_hydro_67_cat"/>
</dbReference>
<feature type="domain" description="Glycosyl hydrolase family 67 catalytic" evidence="5">
    <location>
        <begin position="121"/>
        <end position="447"/>
    </location>
</feature>
<feature type="domain" description="Glycosyl hydrolase family 67 C-terminal" evidence="4">
    <location>
        <begin position="449"/>
        <end position="670"/>
    </location>
</feature>
<evidence type="ECO:0000256" key="2">
    <source>
        <dbReference type="PIRNR" id="PIRNR029900"/>
    </source>
</evidence>
<dbReference type="SUPFAM" id="SSF51445">
    <property type="entry name" value="(Trans)glycosidases"/>
    <property type="match status" value="1"/>
</dbReference>
<evidence type="ECO:0000313" key="6">
    <source>
        <dbReference type="EMBL" id="ADZ82294.1"/>
    </source>
</evidence>
<dbReference type="HOGENOM" id="CLU_007125_1_0_9"/>
<dbReference type="PANTHER" id="PTHR39207">
    <property type="entry name" value="ALPHA-GLUCURONIDASE A"/>
    <property type="match status" value="1"/>
</dbReference>
<comment type="similarity">
    <text evidence="2">Belongs to the glycosyl hydrolase 67 family.</text>
</comment>
<dbReference type="Proteomes" id="UP000008467">
    <property type="component" value="Chromosome"/>
</dbReference>